<evidence type="ECO:0000313" key="2">
    <source>
        <dbReference type="EMBL" id="EQD28915.1"/>
    </source>
</evidence>
<protein>
    <submittedName>
        <fullName evidence="2">Heavy metal transport/detoxification protein</fullName>
    </submittedName>
</protein>
<evidence type="ECO:0000259" key="1">
    <source>
        <dbReference type="PROSITE" id="PS50846"/>
    </source>
</evidence>
<dbReference type="AlphaFoldDB" id="T0ZGP4"/>
<dbReference type="SUPFAM" id="SSF55008">
    <property type="entry name" value="HMA, heavy metal-associated domain"/>
    <property type="match status" value="1"/>
</dbReference>
<dbReference type="PROSITE" id="PS50846">
    <property type="entry name" value="HMA_2"/>
    <property type="match status" value="1"/>
</dbReference>
<comment type="caution">
    <text evidence="2">The sequence shown here is derived from an EMBL/GenBank/DDBJ whole genome shotgun (WGS) entry which is preliminary data.</text>
</comment>
<dbReference type="GO" id="GO:0046872">
    <property type="term" value="F:metal ion binding"/>
    <property type="evidence" value="ECO:0007669"/>
    <property type="project" value="InterPro"/>
</dbReference>
<dbReference type="InterPro" id="IPR006121">
    <property type="entry name" value="HMA_dom"/>
</dbReference>
<reference evidence="2" key="2">
    <citation type="journal article" date="2014" name="ISME J.">
        <title>Microbial stratification in low pH oxic and suboxic macroscopic growths along an acid mine drainage.</title>
        <authorList>
            <person name="Mendez-Garcia C."/>
            <person name="Mesa V."/>
            <person name="Sprenger R.R."/>
            <person name="Richter M."/>
            <person name="Diez M.S."/>
            <person name="Solano J."/>
            <person name="Bargiela R."/>
            <person name="Golyshina O.V."/>
            <person name="Manteca A."/>
            <person name="Ramos J.L."/>
            <person name="Gallego J.R."/>
            <person name="Llorente I."/>
            <person name="Martins Dos Santos V.A."/>
            <person name="Jensen O.N."/>
            <person name="Pelaez A.I."/>
            <person name="Sanchez J."/>
            <person name="Ferrer M."/>
        </authorList>
    </citation>
    <scope>NUCLEOTIDE SEQUENCE</scope>
</reference>
<reference evidence="2" key="1">
    <citation type="submission" date="2013-08" db="EMBL/GenBank/DDBJ databases">
        <authorList>
            <person name="Mendez C."/>
            <person name="Richter M."/>
            <person name="Ferrer M."/>
            <person name="Sanchez J."/>
        </authorList>
    </citation>
    <scope>NUCLEOTIDE SEQUENCE</scope>
</reference>
<feature type="domain" description="HMA" evidence="1">
    <location>
        <begin position="1"/>
        <end position="58"/>
    </location>
</feature>
<proteinExistence type="predicted"/>
<organism evidence="2">
    <name type="scientific">mine drainage metagenome</name>
    <dbReference type="NCBI Taxonomy" id="410659"/>
    <lineage>
        <taxon>unclassified sequences</taxon>
        <taxon>metagenomes</taxon>
        <taxon>ecological metagenomes</taxon>
    </lineage>
</organism>
<dbReference type="CDD" id="cd00371">
    <property type="entry name" value="HMA"/>
    <property type="match status" value="1"/>
</dbReference>
<dbReference type="Pfam" id="PF00403">
    <property type="entry name" value="HMA"/>
    <property type="match status" value="1"/>
</dbReference>
<name>T0ZGP4_9ZZZZ</name>
<dbReference type="Gene3D" id="3.30.70.100">
    <property type="match status" value="1"/>
</dbReference>
<dbReference type="InterPro" id="IPR036163">
    <property type="entry name" value="HMA_dom_sf"/>
</dbReference>
<accession>T0ZGP4</accession>
<sequence>MHCDGCANSVKALLEREPGVKSAAVAFESGAARVLFDPLKIEEKRLLAVLVQLGYAAVVRRLA</sequence>
<dbReference type="EMBL" id="AUZX01015470">
    <property type="protein sequence ID" value="EQD28915.1"/>
    <property type="molecule type" value="Genomic_DNA"/>
</dbReference>
<gene>
    <name evidence="2" type="ORF">B1A_20945</name>
</gene>